<dbReference type="SUPFAM" id="SSF53300">
    <property type="entry name" value="vWA-like"/>
    <property type="match status" value="1"/>
</dbReference>
<accession>A0A066RJB9</accession>
<dbReference type="CDD" id="cd00198">
    <property type="entry name" value="vWFA"/>
    <property type="match status" value="1"/>
</dbReference>
<gene>
    <name evidence="2" type="ORF">EA58_16560</name>
</gene>
<organism evidence="2 3">
    <name type="scientific">Photobacterium galatheae</name>
    <dbReference type="NCBI Taxonomy" id="1654360"/>
    <lineage>
        <taxon>Bacteria</taxon>
        <taxon>Pseudomonadati</taxon>
        <taxon>Pseudomonadota</taxon>
        <taxon>Gammaproteobacteria</taxon>
        <taxon>Vibrionales</taxon>
        <taxon>Vibrionaceae</taxon>
        <taxon>Photobacterium</taxon>
    </lineage>
</organism>
<keyword evidence="3" id="KW-1185">Reference proteome</keyword>
<evidence type="ECO:0000313" key="3">
    <source>
        <dbReference type="Proteomes" id="UP000027192"/>
    </source>
</evidence>
<reference evidence="2 3" key="1">
    <citation type="submission" date="2014-04" db="EMBL/GenBank/DDBJ databases">
        <title>Draft genome sequence of Photobacterium halotolerans S2753: a solonamide, ngercheumicin and holomycin producer.</title>
        <authorList>
            <person name="Machado H.R."/>
            <person name="Gram L."/>
        </authorList>
    </citation>
    <scope>NUCLEOTIDE SEQUENCE [LARGE SCALE GENOMIC DNA]</scope>
    <source>
        <strain evidence="2 3">S2753</strain>
    </source>
</reference>
<evidence type="ECO:0000259" key="1">
    <source>
        <dbReference type="Pfam" id="PF23657"/>
    </source>
</evidence>
<dbReference type="InterPro" id="IPR055575">
    <property type="entry name" value="DUF7151"/>
</dbReference>
<dbReference type="EMBL" id="JMIB01000031">
    <property type="protein sequence ID" value="KDM90535.1"/>
    <property type="molecule type" value="Genomic_DNA"/>
</dbReference>
<dbReference type="STRING" id="1654360.EA58_16560"/>
<dbReference type="AlphaFoldDB" id="A0A066RJB9"/>
<dbReference type="Pfam" id="PF23657">
    <property type="entry name" value="DUF7151"/>
    <property type="match status" value="2"/>
</dbReference>
<feature type="domain" description="DUF7151" evidence="1">
    <location>
        <begin position="102"/>
        <end position="135"/>
    </location>
</feature>
<name>A0A066RJB9_9GAMM</name>
<proteinExistence type="predicted"/>
<evidence type="ECO:0000313" key="2">
    <source>
        <dbReference type="EMBL" id="KDM90535.1"/>
    </source>
</evidence>
<comment type="caution">
    <text evidence="2">The sequence shown here is derived from an EMBL/GenBank/DDBJ whole genome shotgun (WGS) entry which is preliminary data.</text>
</comment>
<dbReference type="Proteomes" id="UP000027192">
    <property type="component" value="Unassembled WGS sequence"/>
</dbReference>
<dbReference type="Gene3D" id="3.40.50.410">
    <property type="entry name" value="von Willebrand factor, type A domain"/>
    <property type="match status" value="1"/>
</dbReference>
<sequence length="721" mass="76334">MLTIMASTLTACWDDDNDDPSGSAKTAMIRTEVLAVNDENCATGGVRIIAGYDDNQNAQLDAAEYVSSKYICNNGQQSTDGEGSAIFDQALVGIAFIAKDDVNCPAGGQKIFLGVDKNTNSVLDSDEVTETQILCSDGSLNAPESVINALTASPSTIVTNGNSVLEATITNPSAVDAIVWQDEAGKPLQPRSQNEQNILDLQAGSELGQFTYRVSIEKKDSAGKQVLQTKSVTITVSQAPSATQTVSLESRQVFLPDDFTMSPVTGDITGTVIYGDPKTASVKSLMRMAAIPTPESTELVGFVAERGALNQGTTAAQILQTMVNAVSNNLPSAGDRIDQFSQTILEGGDVSASYNITLISSMLPTNLLQILLQQMAVNQIGGATDTLTPASTEVAAMQFQLDIVVSYLQPTDSLIITATLVDKNNVDLYADVISATTSENISAALGSTLELQADWFRAVEQTTSKADFLFVIDNSGSMSDEQNKLSSMTQSFINTIGASGIDFKVGTITTDTDVLRGVGFTHDASQIETDFIPGTSGSATERGIWFAEKSLDPVNGTVTLAGYPRTGASMSVIIVSDEPSQYGSTPQPFDPSQNLFVDNGYRVYAIVKPGDASRSQYDDLAVATLGKVLNIDQISEYDSFMNTVANNAGATSAGYKLSLAATHQILSSSLSVKVDGVDVPRSTVDGWQYYPLSQSVVFTGAAIPPVGAQIYIAYQYVQTTP</sequence>
<dbReference type="InterPro" id="IPR036465">
    <property type="entry name" value="vWFA_dom_sf"/>
</dbReference>
<protein>
    <recommendedName>
        <fullName evidence="1">DUF7151 domain-containing protein</fullName>
    </recommendedName>
</protein>
<feature type="domain" description="DUF7151" evidence="1">
    <location>
        <begin position="31"/>
        <end position="72"/>
    </location>
</feature>